<dbReference type="InterPro" id="IPR045229">
    <property type="entry name" value="TPP_enz"/>
</dbReference>
<dbReference type="PANTHER" id="PTHR18968">
    <property type="entry name" value="THIAMINE PYROPHOSPHATE ENZYMES"/>
    <property type="match status" value="1"/>
</dbReference>
<feature type="domain" description="Thiamine pyrophosphate enzyme TPP-binding" evidence="3">
    <location>
        <begin position="370"/>
        <end position="506"/>
    </location>
</feature>
<evidence type="ECO:0000259" key="3">
    <source>
        <dbReference type="Pfam" id="PF02775"/>
    </source>
</evidence>
<comment type="similarity">
    <text evidence="1">Belongs to the TPP enzyme family.</text>
</comment>
<evidence type="ECO:0000313" key="6">
    <source>
        <dbReference type="Proteomes" id="UP001596157"/>
    </source>
</evidence>
<name>A0ABW0ENL8_9PSEU</name>
<gene>
    <name evidence="5" type="ORF">ACFPM7_11085</name>
</gene>
<evidence type="ECO:0000256" key="1">
    <source>
        <dbReference type="ARBA" id="ARBA00007812"/>
    </source>
</evidence>
<keyword evidence="2" id="KW-0786">Thiamine pyrophosphate</keyword>
<dbReference type="PANTHER" id="PTHR18968:SF86">
    <property type="entry name" value="ACETOLACTATE SYNTHASE LARGE SUBUNIT ILVX-RELATED"/>
    <property type="match status" value="1"/>
</dbReference>
<dbReference type="CDD" id="cd07035">
    <property type="entry name" value="TPP_PYR_POX_like"/>
    <property type="match status" value="1"/>
</dbReference>
<reference evidence="6" key="1">
    <citation type="journal article" date="2019" name="Int. J. Syst. Evol. Microbiol.">
        <title>The Global Catalogue of Microorganisms (GCM) 10K type strain sequencing project: providing services to taxonomists for standard genome sequencing and annotation.</title>
        <authorList>
            <consortium name="The Broad Institute Genomics Platform"/>
            <consortium name="The Broad Institute Genome Sequencing Center for Infectious Disease"/>
            <person name="Wu L."/>
            <person name="Ma J."/>
        </authorList>
    </citation>
    <scope>NUCLEOTIDE SEQUENCE [LARGE SCALE GENOMIC DNA]</scope>
    <source>
        <strain evidence="6">CCUG 59778</strain>
    </source>
</reference>
<feature type="domain" description="Thiamine pyrophosphate enzyme N-terminal TPP-binding" evidence="4">
    <location>
        <begin position="1"/>
        <end position="106"/>
    </location>
</feature>
<dbReference type="Pfam" id="PF02776">
    <property type="entry name" value="TPP_enzyme_N"/>
    <property type="match status" value="1"/>
</dbReference>
<keyword evidence="6" id="KW-1185">Reference proteome</keyword>
<comment type="caution">
    <text evidence="5">The sequence shown here is derived from an EMBL/GenBank/DDBJ whole genome shotgun (WGS) entry which is preliminary data.</text>
</comment>
<organism evidence="5 6">
    <name type="scientific">Actinokineospora guangxiensis</name>
    <dbReference type="NCBI Taxonomy" id="1490288"/>
    <lineage>
        <taxon>Bacteria</taxon>
        <taxon>Bacillati</taxon>
        <taxon>Actinomycetota</taxon>
        <taxon>Actinomycetes</taxon>
        <taxon>Pseudonocardiales</taxon>
        <taxon>Pseudonocardiaceae</taxon>
        <taxon>Actinokineospora</taxon>
    </lineage>
</organism>
<evidence type="ECO:0000256" key="2">
    <source>
        <dbReference type="ARBA" id="ARBA00023052"/>
    </source>
</evidence>
<dbReference type="Pfam" id="PF02775">
    <property type="entry name" value="TPP_enzyme_C"/>
    <property type="match status" value="1"/>
</dbReference>
<protein>
    <submittedName>
        <fullName evidence="5">Acetolactate synthase large subunit</fullName>
    </submittedName>
</protein>
<evidence type="ECO:0000313" key="5">
    <source>
        <dbReference type="EMBL" id="MFC5287594.1"/>
    </source>
</evidence>
<dbReference type="Gene3D" id="3.40.50.970">
    <property type="match status" value="2"/>
</dbReference>
<dbReference type="InterPro" id="IPR029061">
    <property type="entry name" value="THDP-binding"/>
</dbReference>
<dbReference type="EMBL" id="JBHSKF010000004">
    <property type="protein sequence ID" value="MFC5287594.1"/>
    <property type="molecule type" value="Genomic_DNA"/>
</dbReference>
<sequence>MNGAQSLIRTLVDSGVDVCFANPGTSEMHFVAALDTVPEMRGVLALFEGVVTGAADGYGRMADKPAATLLHLGPGMVNGLANLHNARRARTPIVNVIGDHALTHKGFDAPLESDIDGLNAWTNGWSRTSGDPASVGKDAAEAVAAARGGRIANLVLPADVSWGEGGEAAAEVLPPAPATVADDRISEVADALGENTVLLLGSGVTRERGLRAASRIAAATGTKLFAETFPARIERGAGLPAVDRLGYLAEQVQWQLTGVRNLVLVGAKAPVSFFAYPGKPSELTPDGCQVHVLAEVGDDVLDAMERLAEAVAADTEPVLKEASRPELPTGDLTPQNWADVIGALLPDGAIISDESNTSGILVPTATAGAPRHDVLTLTGGAIGQGLPVAVGAAIACPDRPVVCLQSDGSAMYTMSALWTMARENLNVTTVLLNNRAYAILRMELARVGVEGAGPKAKSLLDLSTPDMDFVAIAQGMGVPATRARTAEELAEQFQRALAEPGPHLIDALVPPLL</sequence>
<evidence type="ECO:0000259" key="4">
    <source>
        <dbReference type="Pfam" id="PF02776"/>
    </source>
</evidence>
<dbReference type="InterPro" id="IPR012001">
    <property type="entry name" value="Thiamin_PyroP_enz_TPP-bd_dom"/>
</dbReference>
<dbReference type="InterPro" id="IPR011766">
    <property type="entry name" value="TPP_enzyme_TPP-bd"/>
</dbReference>
<dbReference type="Proteomes" id="UP001596157">
    <property type="component" value="Unassembled WGS sequence"/>
</dbReference>
<proteinExistence type="inferred from homology"/>
<dbReference type="RefSeq" id="WP_378247223.1">
    <property type="nucleotide sequence ID" value="NZ_JBHSKF010000004.1"/>
</dbReference>
<dbReference type="SUPFAM" id="SSF52518">
    <property type="entry name" value="Thiamin diphosphate-binding fold (THDP-binding)"/>
    <property type="match status" value="2"/>
</dbReference>
<dbReference type="NCBIfam" id="NF005760">
    <property type="entry name" value="PRK07586.1"/>
    <property type="match status" value="1"/>
</dbReference>
<dbReference type="CDD" id="cd02002">
    <property type="entry name" value="TPP_BFDC"/>
    <property type="match status" value="1"/>
</dbReference>
<accession>A0ABW0ENL8</accession>